<keyword evidence="8" id="KW-1185">Reference proteome</keyword>
<evidence type="ECO:0000259" key="5">
    <source>
        <dbReference type="PROSITE" id="PS51898"/>
    </source>
</evidence>
<evidence type="ECO:0000256" key="4">
    <source>
        <dbReference type="PROSITE-ProRule" id="PRU01248"/>
    </source>
</evidence>
<dbReference type="PROSITE" id="PS51900">
    <property type="entry name" value="CB"/>
    <property type="match status" value="1"/>
</dbReference>
<dbReference type="GO" id="GO:0015074">
    <property type="term" value="P:DNA integration"/>
    <property type="evidence" value="ECO:0007669"/>
    <property type="project" value="UniProtKB-KW"/>
</dbReference>
<dbReference type="Pfam" id="PF00589">
    <property type="entry name" value="Phage_integrase"/>
    <property type="match status" value="1"/>
</dbReference>
<keyword evidence="3" id="KW-0233">DNA recombination</keyword>
<dbReference type="SUPFAM" id="SSF56349">
    <property type="entry name" value="DNA breaking-rejoining enzymes"/>
    <property type="match status" value="1"/>
</dbReference>
<dbReference type="Proteomes" id="UP000214566">
    <property type="component" value="Unassembled WGS sequence"/>
</dbReference>
<keyword evidence="2 4" id="KW-0238">DNA-binding</keyword>
<dbReference type="GO" id="GO:0006310">
    <property type="term" value="P:DNA recombination"/>
    <property type="evidence" value="ECO:0007669"/>
    <property type="project" value="UniProtKB-KW"/>
</dbReference>
<evidence type="ECO:0000256" key="1">
    <source>
        <dbReference type="ARBA" id="ARBA00022908"/>
    </source>
</evidence>
<reference evidence="7 8" key="1">
    <citation type="submission" date="2016-06" db="EMBL/GenBank/DDBJ databases">
        <authorList>
            <person name="Kjaerup R.B."/>
            <person name="Dalgaard T.S."/>
            <person name="Juul-Madsen H.R."/>
        </authorList>
    </citation>
    <scope>NUCLEOTIDE SEQUENCE [LARGE SCALE GENOMIC DNA]</scope>
    <source>
        <strain evidence="7 8">DSM 16361</strain>
    </source>
</reference>
<dbReference type="CDD" id="cd00796">
    <property type="entry name" value="INT_Rci_Hp1_C"/>
    <property type="match status" value="1"/>
</dbReference>
<evidence type="ECO:0000256" key="2">
    <source>
        <dbReference type="ARBA" id="ARBA00023125"/>
    </source>
</evidence>
<dbReference type="AlphaFoldDB" id="A0A238D7T8"/>
<dbReference type="RefSeq" id="WP_094161386.1">
    <property type="nucleotide sequence ID" value="NZ_LT592171.1"/>
</dbReference>
<proteinExistence type="predicted"/>
<dbReference type="PANTHER" id="PTHR30349:SF94">
    <property type="entry name" value="INTEGRASE_RECOMBINASE HI_1414-RELATED"/>
    <property type="match status" value="1"/>
</dbReference>
<evidence type="ECO:0000259" key="6">
    <source>
        <dbReference type="PROSITE" id="PS51900"/>
    </source>
</evidence>
<evidence type="ECO:0000256" key="3">
    <source>
        <dbReference type="ARBA" id="ARBA00023172"/>
    </source>
</evidence>
<protein>
    <submittedName>
        <fullName evidence="7">Putative Site-specific recombinase, phage integrase family</fullName>
    </submittedName>
</protein>
<feature type="domain" description="Tyr recombinase" evidence="5">
    <location>
        <begin position="154"/>
        <end position="343"/>
    </location>
</feature>
<dbReference type="EMBL" id="FLMQ01000056">
    <property type="protein sequence ID" value="SBP89281.1"/>
    <property type="molecule type" value="Genomic_DNA"/>
</dbReference>
<dbReference type="InterPro" id="IPR011010">
    <property type="entry name" value="DNA_brk_join_enz"/>
</dbReference>
<dbReference type="Gene3D" id="1.10.150.130">
    <property type="match status" value="1"/>
</dbReference>
<organism evidence="7 8">
    <name type="scientific">Thiomonas delicata</name>
    <name type="common">Thiomonas cuprina</name>
    <dbReference type="NCBI Taxonomy" id="364030"/>
    <lineage>
        <taxon>Bacteria</taxon>
        <taxon>Pseudomonadati</taxon>
        <taxon>Pseudomonadota</taxon>
        <taxon>Betaproteobacteria</taxon>
        <taxon>Burkholderiales</taxon>
        <taxon>Thiomonas</taxon>
    </lineage>
</organism>
<dbReference type="InterPro" id="IPR050090">
    <property type="entry name" value="Tyrosine_recombinase_XerCD"/>
</dbReference>
<sequence length="343" mass="38373">MAYIEQRKSGWMAQVRRKGAPTLSRTFDLKIDAEAWAREVERDLQRGNIAAAVNEAGKITFKEVADRLKGARTLDPTQAQRLRVASEIFGAYFLSAIRSVDVATWRDTLLADGLSSQTVVHHLNALSSVFTFAEKELSIPLPSGNPARAIRKPALPKARDRRLRPGELEYLLPAAAESRAVGMRQIIILAIETSMRLGELFSLEWSRIDLSRRIAHLPETKNGESRTVALSSKAVEALRSLPRRLDGHVFGWKSKDSFEKAWQRTKARALSSYETDCGKANQKPDPAFLTNLRFHDLRHEATSCLFEKGLGIMEVASMTGHKTLAMLRRYTHIEAEKLAAKLG</sequence>
<dbReference type="InterPro" id="IPR013762">
    <property type="entry name" value="Integrase-like_cat_sf"/>
</dbReference>
<evidence type="ECO:0000313" key="8">
    <source>
        <dbReference type="Proteomes" id="UP000214566"/>
    </source>
</evidence>
<dbReference type="InterPro" id="IPR002104">
    <property type="entry name" value="Integrase_catalytic"/>
</dbReference>
<dbReference type="Gene3D" id="1.10.443.10">
    <property type="entry name" value="Intergrase catalytic core"/>
    <property type="match status" value="1"/>
</dbReference>
<dbReference type="InterPro" id="IPR044068">
    <property type="entry name" value="CB"/>
</dbReference>
<dbReference type="PANTHER" id="PTHR30349">
    <property type="entry name" value="PHAGE INTEGRASE-RELATED"/>
    <property type="match status" value="1"/>
</dbReference>
<name>A0A238D7T8_THIDL</name>
<dbReference type="OrthoDB" id="662444at2"/>
<dbReference type="InterPro" id="IPR010998">
    <property type="entry name" value="Integrase_recombinase_N"/>
</dbReference>
<accession>A0A238D7T8</accession>
<feature type="domain" description="Core-binding (CB)" evidence="6">
    <location>
        <begin position="59"/>
        <end position="134"/>
    </location>
</feature>
<keyword evidence="1" id="KW-0229">DNA integration</keyword>
<gene>
    <name evidence="7" type="ORF">THIARS_70901</name>
</gene>
<dbReference type="PROSITE" id="PS51898">
    <property type="entry name" value="TYR_RECOMBINASE"/>
    <property type="match status" value="1"/>
</dbReference>
<dbReference type="GO" id="GO:0003677">
    <property type="term" value="F:DNA binding"/>
    <property type="evidence" value="ECO:0007669"/>
    <property type="project" value="UniProtKB-UniRule"/>
</dbReference>
<evidence type="ECO:0000313" key="7">
    <source>
        <dbReference type="EMBL" id="SBP89281.1"/>
    </source>
</evidence>